<evidence type="ECO:0000313" key="3">
    <source>
        <dbReference type="Proteomes" id="UP000299102"/>
    </source>
</evidence>
<name>A0A4C1Y9S0_EUMVA</name>
<evidence type="ECO:0000313" key="2">
    <source>
        <dbReference type="EMBL" id="GBP71277.1"/>
    </source>
</evidence>
<keyword evidence="3" id="KW-1185">Reference proteome</keyword>
<accession>A0A4C1Y9S0</accession>
<dbReference type="AlphaFoldDB" id="A0A4C1Y9S0"/>
<proteinExistence type="predicted"/>
<comment type="caution">
    <text evidence="2">The sequence shown here is derived from an EMBL/GenBank/DDBJ whole genome shotgun (WGS) entry which is preliminary data.</text>
</comment>
<organism evidence="2 3">
    <name type="scientific">Eumeta variegata</name>
    <name type="common">Bagworm moth</name>
    <name type="synonym">Eumeta japonica</name>
    <dbReference type="NCBI Taxonomy" id="151549"/>
    <lineage>
        <taxon>Eukaryota</taxon>
        <taxon>Metazoa</taxon>
        <taxon>Ecdysozoa</taxon>
        <taxon>Arthropoda</taxon>
        <taxon>Hexapoda</taxon>
        <taxon>Insecta</taxon>
        <taxon>Pterygota</taxon>
        <taxon>Neoptera</taxon>
        <taxon>Endopterygota</taxon>
        <taxon>Lepidoptera</taxon>
        <taxon>Glossata</taxon>
        <taxon>Ditrysia</taxon>
        <taxon>Tineoidea</taxon>
        <taxon>Psychidae</taxon>
        <taxon>Oiketicinae</taxon>
        <taxon>Eumeta</taxon>
    </lineage>
</organism>
<dbReference type="EMBL" id="BGZK01001103">
    <property type="protein sequence ID" value="GBP71277.1"/>
    <property type="molecule type" value="Genomic_DNA"/>
</dbReference>
<reference evidence="2 3" key="1">
    <citation type="journal article" date="2019" name="Commun. Biol.">
        <title>The bagworm genome reveals a unique fibroin gene that provides high tensile strength.</title>
        <authorList>
            <person name="Kono N."/>
            <person name="Nakamura H."/>
            <person name="Ohtoshi R."/>
            <person name="Tomita M."/>
            <person name="Numata K."/>
            <person name="Arakawa K."/>
        </authorList>
    </citation>
    <scope>NUCLEOTIDE SEQUENCE [LARGE SCALE GENOMIC DNA]</scope>
</reference>
<feature type="compositionally biased region" description="Low complexity" evidence="1">
    <location>
        <begin position="10"/>
        <end position="22"/>
    </location>
</feature>
<feature type="region of interest" description="Disordered" evidence="1">
    <location>
        <begin position="1"/>
        <end position="22"/>
    </location>
</feature>
<dbReference type="Proteomes" id="UP000299102">
    <property type="component" value="Unassembled WGS sequence"/>
</dbReference>
<sequence length="195" mass="21443">MESMRTSSDTARATPAPGAGRPALRLMGREFYLCDNLIKRSRRRSPITLRELMAPAISRRTPRRVNHARIQSYKKILMAASSFGVRRPNLSSELCCSPLKSSDLAGNPKAESFSENGEGKKLRVLSNIVIGVLWARDGGAGGRLRQLSVSAPLPPCRAFFFPSVNSLYSNGNNFTAEHFPSRLSRSPAHDCVIAR</sequence>
<protein>
    <submittedName>
        <fullName evidence="2">Uncharacterized protein</fullName>
    </submittedName>
</protein>
<evidence type="ECO:0000256" key="1">
    <source>
        <dbReference type="SAM" id="MobiDB-lite"/>
    </source>
</evidence>
<gene>
    <name evidence="2" type="ORF">EVAR_60842_1</name>
</gene>